<evidence type="ECO:0000313" key="1">
    <source>
        <dbReference type="EMBL" id="CAF1515519.1"/>
    </source>
</evidence>
<accession>A0A815ULK0</accession>
<gene>
    <name evidence="1" type="ORF">JYZ213_LOCUS44276</name>
</gene>
<sequence>MCMEGENKFPYNVDDIENVVVFDIIKCETEEEEDLAYDAIDEGKGSQEIMEALNPIDEDGYYYGSYRDESFQIAGFFQAKTHEDMLKQCYDSFSMCMEDEKEVPFNVDDIENSVVFDIIKCENSEEKDLAYSLHRTGKGFDEIMEALNRIDEDGYYYGSYRDTSFQHTGFFQTKTHEDMLKQCYDTFSMRMEYEKEVPFNVDDIENSVVFDEIKCETREDKDLAFSMKSAGKGSKEIMEALDRYHTFVYFRNKTK</sequence>
<proteinExistence type="predicted"/>
<organism evidence="1 2">
    <name type="scientific">Adineta steineri</name>
    <dbReference type="NCBI Taxonomy" id="433720"/>
    <lineage>
        <taxon>Eukaryota</taxon>
        <taxon>Metazoa</taxon>
        <taxon>Spiralia</taxon>
        <taxon>Gnathifera</taxon>
        <taxon>Rotifera</taxon>
        <taxon>Eurotatoria</taxon>
        <taxon>Bdelloidea</taxon>
        <taxon>Adinetida</taxon>
        <taxon>Adinetidae</taxon>
        <taxon>Adineta</taxon>
    </lineage>
</organism>
<dbReference type="EMBL" id="CAJNOG010002734">
    <property type="protein sequence ID" value="CAF1515519.1"/>
    <property type="molecule type" value="Genomic_DNA"/>
</dbReference>
<name>A0A815ULK0_9BILA</name>
<dbReference type="AlphaFoldDB" id="A0A815ULK0"/>
<reference evidence="1" key="1">
    <citation type="submission" date="2021-02" db="EMBL/GenBank/DDBJ databases">
        <authorList>
            <person name="Nowell W R."/>
        </authorList>
    </citation>
    <scope>NUCLEOTIDE SEQUENCE</scope>
</reference>
<protein>
    <submittedName>
        <fullName evidence="1">Uncharacterized protein</fullName>
    </submittedName>
</protein>
<evidence type="ECO:0000313" key="2">
    <source>
        <dbReference type="Proteomes" id="UP000663845"/>
    </source>
</evidence>
<comment type="caution">
    <text evidence="1">The sequence shown here is derived from an EMBL/GenBank/DDBJ whole genome shotgun (WGS) entry which is preliminary data.</text>
</comment>
<dbReference type="Proteomes" id="UP000663845">
    <property type="component" value="Unassembled WGS sequence"/>
</dbReference>